<dbReference type="Gene3D" id="2.30.30.380">
    <property type="entry name" value="Zn-finger domain of Sec23/24"/>
    <property type="match status" value="1"/>
</dbReference>
<dbReference type="GeneID" id="97218877"/>
<reference evidence="9 10" key="1">
    <citation type="submission" date="2024-09" db="EMBL/GenBank/DDBJ databases">
        <title>Aeromonas strains Genome sequencing and assembly.</title>
        <authorList>
            <person name="Hu X."/>
            <person name="Tang B."/>
        </authorList>
    </citation>
    <scope>NUCLEOTIDE SEQUENCE [LARGE SCALE GENOMIC DNA]</scope>
    <source>
        <strain evidence="9 10">NB23SCDHY001</strain>
    </source>
</reference>
<protein>
    <recommendedName>
        <fullName evidence="7">Thioredoxin</fullName>
    </recommendedName>
</protein>
<dbReference type="Proteomes" id="UP001630969">
    <property type="component" value="Unassembled WGS sequence"/>
</dbReference>
<dbReference type="PANTHER" id="PTHR45663">
    <property type="entry name" value="GEO12009P1"/>
    <property type="match status" value="1"/>
</dbReference>
<dbReference type="InterPro" id="IPR049299">
    <property type="entry name" value="Thio2_N"/>
</dbReference>
<dbReference type="PROSITE" id="PS00194">
    <property type="entry name" value="THIOREDOXIN_1"/>
    <property type="match status" value="1"/>
</dbReference>
<evidence type="ECO:0000259" key="8">
    <source>
        <dbReference type="PROSITE" id="PS51352"/>
    </source>
</evidence>
<keyword evidence="5" id="KW-1015">Disulfide bond</keyword>
<evidence type="ECO:0000256" key="2">
    <source>
        <dbReference type="ARBA" id="ARBA00022448"/>
    </source>
</evidence>
<name>A0ABW9GLM0_9GAMM</name>
<evidence type="ECO:0000256" key="5">
    <source>
        <dbReference type="ARBA" id="ARBA00023157"/>
    </source>
</evidence>
<dbReference type="PRINTS" id="PR00421">
    <property type="entry name" value="THIOREDOXIN"/>
</dbReference>
<keyword evidence="10" id="KW-1185">Reference proteome</keyword>
<keyword evidence="2" id="KW-0813">Transport</keyword>
<accession>A0ABW9GLM0</accession>
<proteinExistence type="inferred from homology"/>
<keyword evidence="4" id="KW-0249">Electron transport</keyword>
<dbReference type="RefSeq" id="WP_041998636.1">
    <property type="nucleotide sequence ID" value="NZ_CDBT01000044.1"/>
</dbReference>
<keyword evidence="3" id="KW-0479">Metal-binding</keyword>
<evidence type="ECO:0000256" key="4">
    <source>
        <dbReference type="ARBA" id="ARBA00022982"/>
    </source>
</evidence>
<dbReference type="InterPro" id="IPR017937">
    <property type="entry name" value="Thioredoxin_CS"/>
</dbReference>
<sequence length="145" mass="16153">MTLITTYCSQCLTRNRLPSEKLQADAKCGRCGQALFAITPVEGDAARFERLIQSDLPVVVDCWASWCGPCQQFAPIFAEVARELEPGVRFIKLDTEQAPEIAARYGIRSIPTLLLFRRGELVARQSGSLPKMVFRQWLAQHGAPS</sequence>
<dbReference type="CDD" id="cd02947">
    <property type="entry name" value="TRX_family"/>
    <property type="match status" value="1"/>
</dbReference>
<dbReference type="InterPro" id="IPR013766">
    <property type="entry name" value="Thioredoxin_domain"/>
</dbReference>
<gene>
    <name evidence="9" type="primary">trxC</name>
    <name evidence="9" type="ORF">ACEUDJ_02220</name>
</gene>
<dbReference type="EMBL" id="JBGXBU010000001">
    <property type="protein sequence ID" value="MFM4891697.1"/>
    <property type="molecule type" value="Genomic_DNA"/>
</dbReference>
<evidence type="ECO:0000256" key="7">
    <source>
        <dbReference type="NCBIfam" id="TIGR01068"/>
    </source>
</evidence>
<dbReference type="NCBIfam" id="TIGR01068">
    <property type="entry name" value="thioredoxin"/>
    <property type="match status" value="1"/>
</dbReference>
<dbReference type="PANTHER" id="PTHR45663:SF40">
    <property type="entry name" value="THIOREDOXIN 2"/>
    <property type="match status" value="1"/>
</dbReference>
<dbReference type="PROSITE" id="PS51352">
    <property type="entry name" value="THIOREDOXIN_2"/>
    <property type="match status" value="1"/>
</dbReference>
<dbReference type="InterPro" id="IPR036249">
    <property type="entry name" value="Thioredoxin-like_sf"/>
</dbReference>
<evidence type="ECO:0000313" key="9">
    <source>
        <dbReference type="EMBL" id="MFM4891697.1"/>
    </source>
</evidence>
<evidence type="ECO:0000256" key="3">
    <source>
        <dbReference type="ARBA" id="ARBA00022723"/>
    </source>
</evidence>
<dbReference type="InterPro" id="IPR005746">
    <property type="entry name" value="Thioredoxin"/>
</dbReference>
<comment type="caution">
    <text evidence="9">The sequence shown here is derived from an EMBL/GenBank/DDBJ whole genome shotgun (WGS) entry which is preliminary data.</text>
</comment>
<organism evidence="9 10">
    <name type="scientific">Aeromonas bivalvium</name>
    <dbReference type="NCBI Taxonomy" id="440079"/>
    <lineage>
        <taxon>Bacteria</taxon>
        <taxon>Pseudomonadati</taxon>
        <taxon>Pseudomonadota</taxon>
        <taxon>Gammaproteobacteria</taxon>
        <taxon>Aeromonadales</taxon>
        <taxon>Aeromonadaceae</taxon>
        <taxon>Aeromonas</taxon>
    </lineage>
</organism>
<evidence type="ECO:0000313" key="10">
    <source>
        <dbReference type="Proteomes" id="UP001630969"/>
    </source>
</evidence>
<evidence type="ECO:0000256" key="6">
    <source>
        <dbReference type="ARBA" id="ARBA00023284"/>
    </source>
</evidence>
<dbReference type="NCBIfam" id="NF008229">
    <property type="entry name" value="PRK10996.1"/>
    <property type="match status" value="1"/>
</dbReference>
<dbReference type="Pfam" id="PF00085">
    <property type="entry name" value="Thioredoxin"/>
    <property type="match status" value="1"/>
</dbReference>
<dbReference type="Pfam" id="PF21352">
    <property type="entry name" value="Zn_ribbon_Thio2"/>
    <property type="match status" value="1"/>
</dbReference>
<evidence type="ECO:0000256" key="1">
    <source>
        <dbReference type="ARBA" id="ARBA00008987"/>
    </source>
</evidence>
<feature type="domain" description="Thioredoxin" evidence="8">
    <location>
        <begin position="26"/>
        <end position="143"/>
    </location>
</feature>
<comment type="similarity">
    <text evidence="1">Belongs to the thioredoxin family.</text>
</comment>
<dbReference type="Gene3D" id="3.40.30.10">
    <property type="entry name" value="Glutaredoxin"/>
    <property type="match status" value="1"/>
</dbReference>
<dbReference type="SUPFAM" id="SSF52833">
    <property type="entry name" value="Thioredoxin-like"/>
    <property type="match status" value="1"/>
</dbReference>
<keyword evidence="6" id="KW-0676">Redox-active center</keyword>